<reference evidence="8 9" key="1">
    <citation type="submission" date="2018-06" db="EMBL/GenBank/DDBJ databases">
        <title>Genomic Encyclopedia of Archaeal and Bacterial Type Strains, Phase II (KMG-II): from individual species to whole genera.</title>
        <authorList>
            <person name="Goeker M."/>
        </authorList>
    </citation>
    <scope>NUCLEOTIDE SEQUENCE [LARGE SCALE GENOMIC DNA]</scope>
    <source>
        <strain evidence="8 9">DSM 27372</strain>
    </source>
</reference>
<dbReference type="GO" id="GO:0003724">
    <property type="term" value="F:RNA helicase activity"/>
    <property type="evidence" value="ECO:0007669"/>
    <property type="project" value="TreeGrafter"/>
</dbReference>
<evidence type="ECO:0000259" key="7">
    <source>
        <dbReference type="PROSITE" id="PS51194"/>
    </source>
</evidence>
<dbReference type="SUPFAM" id="SSF52540">
    <property type="entry name" value="P-loop containing nucleoside triphosphate hydrolases"/>
    <property type="match status" value="1"/>
</dbReference>
<dbReference type="InterPro" id="IPR001650">
    <property type="entry name" value="Helicase_C-like"/>
</dbReference>
<keyword evidence="1" id="KW-0547">Nucleotide-binding</keyword>
<dbReference type="InterPro" id="IPR027417">
    <property type="entry name" value="P-loop_NTPase"/>
</dbReference>
<organism evidence="8 9">
    <name type="scientific">Pedobacter nutrimenti</name>
    <dbReference type="NCBI Taxonomy" id="1241337"/>
    <lineage>
        <taxon>Bacteria</taxon>
        <taxon>Pseudomonadati</taxon>
        <taxon>Bacteroidota</taxon>
        <taxon>Sphingobacteriia</taxon>
        <taxon>Sphingobacteriales</taxon>
        <taxon>Sphingobacteriaceae</taxon>
        <taxon>Pedobacter</taxon>
    </lineage>
</organism>
<evidence type="ECO:0000256" key="2">
    <source>
        <dbReference type="ARBA" id="ARBA00022801"/>
    </source>
</evidence>
<dbReference type="PROSITE" id="PS51194">
    <property type="entry name" value="HELICASE_CTER"/>
    <property type="match status" value="1"/>
</dbReference>
<feature type="domain" description="Helicase C-terminal" evidence="7">
    <location>
        <begin position="216"/>
        <end position="367"/>
    </location>
</feature>
<dbReference type="InterPro" id="IPR044742">
    <property type="entry name" value="DEAD/DEAH_RhlB"/>
</dbReference>
<evidence type="ECO:0000256" key="1">
    <source>
        <dbReference type="ARBA" id="ARBA00022741"/>
    </source>
</evidence>
<dbReference type="GO" id="GO:0005829">
    <property type="term" value="C:cytosol"/>
    <property type="evidence" value="ECO:0007669"/>
    <property type="project" value="TreeGrafter"/>
</dbReference>
<evidence type="ECO:0000259" key="6">
    <source>
        <dbReference type="PROSITE" id="PS51192"/>
    </source>
</evidence>
<dbReference type="PANTHER" id="PTHR47959:SF1">
    <property type="entry name" value="ATP-DEPENDENT RNA HELICASE DBPA"/>
    <property type="match status" value="1"/>
</dbReference>
<keyword evidence="2" id="KW-0378">Hydrolase</keyword>
<proteinExistence type="inferred from homology"/>
<name>A0A318UER8_9SPHI</name>
<dbReference type="InterPro" id="IPR050079">
    <property type="entry name" value="DEAD_box_RNA_helicase"/>
</dbReference>
<dbReference type="GO" id="GO:0016787">
    <property type="term" value="F:hydrolase activity"/>
    <property type="evidence" value="ECO:0007669"/>
    <property type="project" value="UniProtKB-KW"/>
</dbReference>
<gene>
    <name evidence="8" type="ORF">B0O44_106272</name>
</gene>
<evidence type="ECO:0000256" key="3">
    <source>
        <dbReference type="ARBA" id="ARBA00022806"/>
    </source>
</evidence>
<comment type="similarity">
    <text evidence="5">Belongs to the DEAD box helicase family.</text>
</comment>
<dbReference type="AlphaFoldDB" id="A0A318UER8"/>
<dbReference type="CDD" id="cd12252">
    <property type="entry name" value="RRM_DbpA"/>
    <property type="match status" value="1"/>
</dbReference>
<dbReference type="Pfam" id="PF00271">
    <property type="entry name" value="Helicase_C"/>
    <property type="match status" value="1"/>
</dbReference>
<dbReference type="EMBL" id="QKLU01000006">
    <property type="protein sequence ID" value="PYF72617.1"/>
    <property type="molecule type" value="Genomic_DNA"/>
</dbReference>
<dbReference type="OrthoDB" id="9762011at2"/>
<dbReference type="Pfam" id="PF03880">
    <property type="entry name" value="DbpA"/>
    <property type="match status" value="1"/>
</dbReference>
<dbReference type="GO" id="GO:0003676">
    <property type="term" value="F:nucleic acid binding"/>
    <property type="evidence" value="ECO:0007669"/>
    <property type="project" value="InterPro"/>
</dbReference>
<dbReference type="SMART" id="SM00487">
    <property type="entry name" value="DEXDc"/>
    <property type="match status" value="1"/>
</dbReference>
<keyword evidence="4" id="KW-0067">ATP-binding</keyword>
<keyword evidence="9" id="KW-1185">Reference proteome</keyword>
<dbReference type="InterPro" id="IPR005580">
    <property type="entry name" value="DbpA/CsdA_RNA-bd_dom"/>
</dbReference>
<feature type="domain" description="Helicase ATP-binding" evidence="6">
    <location>
        <begin position="23"/>
        <end position="177"/>
    </location>
</feature>
<keyword evidence="3 8" id="KW-0347">Helicase</keyword>
<evidence type="ECO:0000313" key="8">
    <source>
        <dbReference type="EMBL" id="PYF72617.1"/>
    </source>
</evidence>
<dbReference type="InterPro" id="IPR011545">
    <property type="entry name" value="DEAD/DEAH_box_helicase_dom"/>
</dbReference>
<dbReference type="CDD" id="cd00268">
    <property type="entry name" value="DEADc"/>
    <property type="match status" value="1"/>
</dbReference>
<dbReference type="Pfam" id="PF00270">
    <property type="entry name" value="DEAD"/>
    <property type="match status" value="1"/>
</dbReference>
<dbReference type="PANTHER" id="PTHR47959">
    <property type="entry name" value="ATP-DEPENDENT RNA HELICASE RHLE-RELATED"/>
    <property type="match status" value="1"/>
</dbReference>
<sequence>MTVEKVLANLKISSLNEMQKATISAADLQRDVVLLAPTGSGKTLAYLLPVFKSLDAAVKGVQVLIMVPSRELALQIEQVFRQMGTGFKVNCCYGGHAVRTERHNFEEPPAVLVGTPGRIAYHLRQENFDESWVKTLVLDEFDKALEFGFQEDMAYIIGQLHSLKQRFLISATAMEEVPAFTGVEQAVEIDFLKDVKSVPDLKLIKVLSKAEDKLDVLFKLICKTGAQTTLIFCNHRETVDRISDLLIDKDLAHDIFHGGMQQDERERALLKFRNGSIRILITTDLASRGLDIPEVECIIHYQLPYTADAFIHRNGRTARMNASGTAYVMLTSEEKYPFLADDLEIEPLNGQYDLPADGIWKTLYIAAGRKDKVNKVDIVGLLLKKGGLEKEDVGLIEVKDQCAYVAIKRNMVGKVLSSLANERLKNKKIKIEAAL</sequence>
<dbReference type="GO" id="GO:0005524">
    <property type="term" value="F:ATP binding"/>
    <property type="evidence" value="ECO:0007669"/>
    <property type="project" value="UniProtKB-KW"/>
</dbReference>
<dbReference type="Proteomes" id="UP000248198">
    <property type="component" value="Unassembled WGS sequence"/>
</dbReference>
<dbReference type="SMART" id="SM00490">
    <property type="entry name" value="HELICc"/>
    <property type="match status" value="1"/>
</dbReference>
<dbReference type="PROSITE" id="PS51192">
    <property type="entry name" value="HELICASE_ATP_BIND_1"/>
    <property type="match status" value="1"/>
</dbReference>
<evidence type="ECO:0000313" key="9">
    <source>
        <dbReference type="Proteomes" id="UP000248198"/>
    </source>
</evidence>
<dbReference type="InterPro" id="IPR014001">
    <property type="entry name" value="Helicase_ATP-bd"/>
</dbReference>
<comment type="caution">
    <text evidence="8">The sequence shown here is derived from an EMBL/GenBank/DDBJ whole genome shotgun (WGS) entry which is preliminary data.</text>
</comment>
<evidence type="ECO:0000256" key="5">
    <source>
        <dbReference type="ARBA" id="ARBA00038437"/>
    </source>
</evidence>
<dbReference type="Gene3D" id="3.40.50.300">
    <property type="entry name" value="P-loop containing nucleotide triphosphate hydrolases"/>
    <property type="match status" value="2"/>
</dbReference>
<dbReference type="InterPro" id="IPR012677">
    <property type="entry name" value="Nucleotide-bd_a/b_plait_sf"/>
</dbReference>
<dbReference type="RefSeq" id="WP_110833581.1">
    <property type="nucleotide sequence ID" value="NZ_QKLU01000006.1"/>
</dbReference>
<protein>
    <submittedName>
        <fullName evidence="8">ATP-independent RNA helicase DbpA</fullName>
    </submittedName>
</protein>
<dbReference type="CDD" id="cd18787">
    <property type="entry name" value="SF2_C_DEAD"/>
    <property type="match status" value="1"/>
</dbReference>
<evidence type="ECO:0000256" key="4">
    <source>
        <dbReference type="ARBA" id="ARBA00022840"/>
    </source>
</evidence>
<accession>A0A318UER8</accession>
<dbReference type="Gene3D" id="3.30.70.330">
    <property type="match status" value="1"/>
</dbReference>